<comment type="caution">
    <text evidence="2">The sequence shown here is derived from an EMBL/GenBank/DDBJ whole genome shotgun (WGS) entry which is preliminary data.</text>
</comment>
<organism evidence="2 3">
    <name type="scientific">Pleurodeles waltl</name>
    <name type="common">Iberian ribbed newt</name>
    <dbReference type="NCBI Taxonomy" id="8319"/>
    <lineage>
        <taxon>Eukaryota</taxon>
        <taxon>Metazoa</taxon>
        <taxon>Chordata</taxon>
        <taxon>Craniata</taxon>
        <taxon>Vertebrata</taxon>
        <taxon>Euteleostomi</taxon>
        <taxon>Amphibia</taxon>
        <taxon>Batrachia</taxon>
        <taxon>Caudata</taxon>
        <taxon>Salamandroidea</taxon>
        <taxon>Salamandridae</taxon>
        <taxon>Pleurodelinae</taxon>
        <taxon>Pleurodeles</taxon>
    </lineage>
</organism>
<gene>
    <name evidence="2" type="ORF">NDU88_005366</name>
</gene>
<keyword evidence="3" id="KW-1185">Reference proteome</keyword>
<dbReference type="EMBL" id="JANPWB010000004">
    <property type="protein sequence ID" value="KAJ1196106.1"/>
    <property type="molecule type" value="Genomic_DNA"/>
</dbReference>
<dbReference type="AlphaFoldDB" id="A0AAV7V6H0"/>
<evidence type="ECO:0000256" key="1">
    <source>
        <dbReference type="SAM" id="MobiDB-lite"/>
    </source>
</evidence>
<feature type="region of interest" description="Disordered" evidence="1">
    <location>
        <begin position="1"/>
        <end position="81"/>
    </location>
</feature>
<name>A0AAV7V6H0_PLEWA</name>
<proteinExistence type="predicted"/>
<dbReference type="Proteomes" id="UP001066276">
    <property type="component" value="Chromosome 2_2"/>
</dbReference>
<protein>
    <submittedName>
        <fullName evidence="2">Uncharacterized protein</fullName>
    </submittedName>
</protein>
<reference evidence="2" key="1">
    <citation type="journal article" date="2022" name="bioRxiv">
        <title>Sequencing and chromosome-scale assembly of the giantPleurodeles waltlgenome.</title>
        <authorList>
            <person name="Brown T."/>
            <person name="Elewa A."/>
            <person name="Iarovenko S."/>
            <person name="Subramanian E."/>
            <person name="Araus A.J."/>
            <person name="Petzold A."/>
            <person name="Susuki M."/>
            <person name="Suzuki K.-i.T."/>
            <person name="Hayashi T."/>
            <person name="Toyoda A."/>
            <person name="Oliveira C."/>
            <person name="Osipova E."/>
            <person name="Leigh N.D."/>
            <person name="Simon A."/>
            <person name="Yun M.H."/>
        </authorList>
    </citation>
    <scope>NUCLEOTIDE SEQUENCE</scope>
    <source>
        <strain evidence="2">20211129_DDA</strain>
        <tissue evidence="2">Liver</tissue>
    </source>
</reference>
<accession>A0AAV7V6H0</accession>
<evidence type="ECO:0000313" key="2">
    <source>
        <dbReference type="EMBL" id="KAJ1196106.1"/>
    </source>
</evidence>
<evidence type="ECO:0000313" key="3">
    <source>
        <dbReference type="Proteomes" id="UP001066276"/>
    </source>
</evidence>
<sequence>MLRLPSEKGTTSRLRAPPKPLRGPEDASGRPLLFAGAASHAAKPRSGCPLPPVAPINSGGRWDAPRQASQQILGPGQRSAGRNVLARRHLGHAPQHQF</sequence>